<comment type="similarity">
    <text evidence="1">Belongs to the universal ribosomal protein uS14 family.</text>
</comment>
<dbReference type="GO" id="GO:0006412">
    <property type="term" value="P:translation"/>
    <property type="evidence" value="ECO:0007669"/>
    <property type="project" value="InterPro"/>
</dbReference>
<dbReference type="GO" id="GO:0003735">
    <property type="term" value="F:structural constituent of ribosome"/>
    <property type="evidence" value="ECO:0007669"/>
    <property type="project" value="InterPro"/>
</dbReference>
<sequence>MGNFRFPIKVKNPVGFLNTRIIRDNFKRQQVADHEVTVTALKFISRNTLLPARVRLEAQLQLATMPNYTREAQIKNRCVESGNSHSVNRAFRLCRQQFRERARGGDLPGVKKGVW</sequence>
<dbReference type="PANTHER" id="PTHR19836:SF19">
    <property type="entry name" value="SMALL RIBOSOMAL SUBUNIT PROTEIN US14M"/>
    <property type="match status" value="1"/>
</dbReference>
<evidence type="ECO:0000256" key="3">
    <source>
        <dbReference type="ARBA" id="ARBA00023274"/>
    </source>
</evidence>
<dbReference type="PROSITE" id="PS00527">
    <property type="entry name" value="RIBOSOMAL_S14"/>
    <property type="match status" value="1"/>
</dbReference>
<keyword evidence="3" id="KW-0687">Ribonucleoprotein</keyword>
<dbReference type="GO" id="GO:0005763">
    <property type="term" value="C:mitochondrial small ribosomal subunit"/>
    <property type="evidence" value="ECO:0007669"/>
    <property type="project" value="TreeGrafter"/>
</dbReference>
<dbReference type="Gene3D" id="1.10.287.1480">
    <property type="match status" value="1"/>
</dbReference>
<dbReference type="RefSeq" id="XP_064852857.1">
    <property type="nucleotide sequence ID" value="XM_064996785.1"/>
</dbReference>
<dbReference type="SUPFAM" id="SSF57716">
    <property type="entry name" value="Glucocorticoid receptor-like (DNA-binding domain)"/>
    <property type="match status" value="1"/>
</dbReference>
<evidence type="ECO:0000256" key="1">
    <source>
        <dbReference type="ARBA" id="ARBA00009083"/>
    </source>
</evidence>
<evidence type="ECO:0000313" key="6">
    <source>
        <dbReference type="Proteomes" id="UP001360560"/>
    </source>
</evidence>
<gene>
    <name evidence="5" type="ORF">DASC09_031860</name>
</gene>
<dbReference type="PANTHER" id="PTHR19836">
    <property type="entry name" value="30S RIBOSOMAL PROTEIN S14"/>
    <property type="match status" value="1"/>
</dbReference>
<keyword evidence="6" id="KW-1185">Reference proteome</keyword>
<protein>
    <recommendedName>
        <fullName evidence="4">37S ribosomal protein MRP2, mitochondrial</fullName>
    </recommendedName>
</protein>
<proteinExistence type="inferred from homology"/>
<dbReference type="InterPro" id="IPR001209">
    <property type="entry name" value="Ribosomal_uS14"/>
</dbReference>
<keyword evidence="2 5" id="KW-0689">Ribosomal protein</keyword>
<evidence type="ECO:0000313" key="5">
    <source>
        <dbReference type="EMBL" id="GMM35861.1"/>
    </source>
</evidence>
<name>A0AAV5QMC4_9ASCO</name>
<organism evidence="5 6">
    <name type="scientific">Saccharomycopsis crataegensis</name>
    <dbReference type="NCBI Taxonomy" id="43959"/>
    <lineage>
        <taxon>Eukaryota</taxon>
        <taxon>Fungi</taxon>
        <taxon>Dikarya</taxon>
        <taxon>Ascomycota</taxon>
        <taxon>Saccharomycotina</taxon>
        <taxon>Saccharomycetes</taxon>
        <taxon>Saccharomycopsidaceae</taxon>
        <taxon>Saccharomycopsis</taxon>
    </lineage>
</organism>
<dbReference type="EMBL" id="BTFZ01000011">
    <property type="protein sequence ID" value="GMM35861.1"/>
    <property type="molecule type" value="Genomic_DNA"/>
</dbReference>
<dbReference type="Pfam" id="PF00253">
    <property type="entry name" value="Ribosomal_S14"/>
    <property type="match status" value="1"/>
</dbReference>
<reference evidence="5 6" key="1">
    <citation type="journal article" date="2023" name="Elife">
        <title>Identification of key yeast species and microbe-microbe interactions impacting larval growth of Drosophila in the wild.</title>
        <authorList>
            <person name="Mure A."/>
            <person name="Sugiura Y."/>
            <person name="Maeda R."/>
            <person name="Honda K."/>
            <person name="Sakurai N."/>
            <person name="Takahashi Y."/>
            <person name="Watada M."/>
            <person name="Katoh T."/>
            <person name="Gotoh A."/>
            <person name="Gotoh Y."/>
            <person name="Taniguchi I."/>
            <person name="Nakamura K."/>
            <person name="Hayashi T."/>
            <person name="Katayama T."/>
            <person name="Uemura T."/>
            <person name="Hattori Y."/>
        </authorList>
    </citation>
    <scope>NUCLEOTIDE SEQUENCE [LARGE SCALE GENOMIC DNA]</scope>
    <source>
        <strain evidence="5 6">SC-9</strain>
    </source>
</reference>
<accession>A0AAV5QMC4</accession>
<evidence type="ECO:0000256" key="2">
    <source>
        <dbReference type="ARBA" id="ARBA00022980"/>
    </source>
</evidence>
<dbReference type="FunFam" id="1.10.287.1480:FF:000001">
    <property type="entry name" value="30S ribosomal protein S14"/>
    <property type="match status" value="1"/>
</dbReference>
<dbReference type="AlphaFoldDB" id="A0AAV5QMC4"/>
<evidence type="ECO:0000256" key="4">
    <source>
        <dbReference type="ARBA" id="ARBA00076896"/>
    </source>
</evidence>
<dbReference type="GeneID" id="90073836"/>
<comment type="caution">
    <text evidence="5">The sequence shown here is derived from an EMBL/GenBank/DDBJ whole genome shotgun (WGS) entry which is preliminary data.</text>
</comment>
<dbReference type="InterPro" id="IPR018271">
    <property type="entry name" value="Ribosomal_uS14_CS"/>
</dbReference>
<dbReference type="Proteomes" id="UP001360560">
    <property type="component" value="Unassembled WGS sequence"/>
</dbReference>